<dbReference type="PANTHER" id="PTHR30137">
    <property type="entry name" value="LUCIFERASE-LIKE MONOOXYGENASE"/>
    <property type="match status" value="1"/>
</dbReference>
<evidence type="ECO:0000256" key="1">
    <source>
        <dbReference type="ARBA" id="ARBA00007789"/>
    </source>
</evidence>
<dbReference type="CDD" id="cd00347">
    <property type="entry name" value="Flavin_utilizing_monoxygenases"/>
    <property type="match status" value="1"/>
</dbReference>
<dbReference type="Pfam" id="PF00296">
    <property type="entry name" value="Bac_luciferase"/>
    <property type="match status" value="1"/>
</dbReference>
<dbReference type="PANTHER" id="PTHR30137:SF6">
    <property type="entry name" value="LUCIFERASE-LIKE MONOOXYGENASE"/>
    <property type="match status" value="1"/>
</dbReference>
<comment type="caution">
    <text evidence="3">The sequence shown here is derived from an EMBL/GenBank/DDBJ whole genome shotgun (WGS) entry which is preliminary data.</text>
</comment>
<sequence length="332" mass="35836">MTDSITLSILDLAHVASGTSVRDALLRSQANAICAEQAGFKRYWLAEHHGMRAVASAATAVLLASVGAVTSHIRIGAGGIMLPNHAPLVIAEQFGTLAELYPGRVELGLGRAPGTDLATAKALRRNIQADAERYPQDITELQQFFAEPTDNQQVIAVPGAGTQVPIWLLGSSLYSAQLAAHMGLPFSFASHFAPDMLQDAISIYRANFRPSEQLSKPYVSAGVMAVVGDTSAHAEQLFSSVQQQFANLRRGANNPLPSPVEDIRLVLNEMEIRTINSTLRYAAVGDTTQVQQHLNNFAQAFDLDELILSFPIYDHDTCLTAIKQTGAMHIYA</sequence>
<proteinExistence type="predicted"/>
<dbReference type="SUPFAM" id="SSF51679">
    <property type="entry name" value="Bacterial luciferase-like"/>
    <property type="match status" value="1"/>
</dbReference>
<reference evidence="3 4" key="1">
    <citation type="submission" date="2022-10" db="EMBL/GenBank/DDBJ databases">
        <title>Alteromonas sp. chi3 Genome sequencing.</title>
        <authorList>
            <person name="Park S."/>
        </authorList>
    </citation>
    <scope>NUCLEOTIDE SEQUENCE [LARGE SCALE GENOMIC DNA]</scope>
    <source>
        <strain evidence="4">chi3</strain>
    </source>
</reference>
<evidence type="ECO:0000313" key="4">
    <source>
        <dbReference type="Proteomes" id="UP001218788"/>
    </source>
</evidence>
<dbReference type="NCBIfam" id="TIGR03558">
    <property type="entry name" value="oxido_grp_1"/>
    <property type="match status" value="1"/>
</dbReference>
<gene>
    <name evidence="3" type="ORF">OIK42_06385</name>
</gene>
<accession>A0ABT5L1X0</accession>
<dbReference type="InterPro" id="IPR050766">
    <property type="entry name" value="Bact_Lucif_Oxidored"/>
</dbReference>
<dbReference type="EMBL" id="JAQQXP010000001">
    <property type="protein sequence ID" value="MDC8830391.1"/>
    <property type="molecule type" value="Genomic_DNA"/>
</dbReference>
<dbReference type="RefSeq" id="WP_273639195.1">
    <property type="nucleotide sequence ID" value="NZ_JAQQXP010000001.1"/>
</dbReference>
<dbReference type="InterPro" id="IPR036661">
    <property type="entry name" value="Luciferase-like_sf"/>
</dbReference>
<dbReference type="InterPro" id="IPR011251">
    <property type="entry name" value="Luciferase-like_dom"/>
</dbReference>
<dbReference type="Proteomes" id="UP001218788">
    <property type="component" value="Unassembled WGS sequence"/>
</dbReference>
<feature type="domain" description="Luciferase-like" evidence="2">
    <location>
        <begin position="25"/>
        <end position="295"/>
    </location>
</feature>
<name>A0ABT5L1X0_9ALTE</name>
<comment type="similarity">
    <text evidence="1">To bacterial alkanal monooxygenase alpha and beta chains.</text>
</comment>
<evidence type="ECO:0000259" key="2">
    <source>
        <dbReference type="Pfam" id="PF00296"/>
    </source>
</evidence>
<evidence type="ECO:0000313" key="3">
    <source>
        <dbReference type="EMBL" id="MDC8830391.1"/>
    </source>
</evidence>
<protein>
    <submittedName>
        <fullName evidence="3">LLM class flavin-dependent oxidoreductase</fullName>
    </submittedName>
</protein>
<keyword evidence="4" id="KW-1185">Reference proteome</keyword>
<dbReference type="Gene3D" id="3.20.20.30">
    <property type="entry name" value="Luciferase-like domain"/>
    <property type="match status" value="1"/>
</dbReference>
<dbReference type="InterPro" id="IPR019949">
    <property type="entry name" value="CmoO-like"/>
</dbReference>
<organism evidence="3 4">
    <name type="scientific">Alteromonas gilva</name>
    <dbReference type="NCBI Taxonomy" id="2987522"/>
    <lineage>
        <taxon>Bacteria</taxon>
        <taxon>Pseudomonadati</taxon>
        <taxon>Pseudomonadota</taxon>
        <taxon>Gammaproteobacteria</taxon>
        <taxon>Alteromonadales</taxon>
        <taxon>Alteromonadaceae</taxon>
        <taxon>Alteromonas/Salinimonas group</taxon>
        <taxon>Alteromonas</taxon>
    </lineage>
</organism>